<organism evidence="2 3">
    <name type="scientific">Micromonospora rhizosphaerae</name>
    <dbReference type="NCBI Taxonomy" id="568872"/>
    <lineage>
        <taxon>Bacteria</taxon>
        <taxon>Bacillati</taxon>
        <taxon>Actinomycetota</taxon>
        <taxon>Actinomycetes</taxon>
        <taxon>Micromonosporales</taxon>
        <taxon>Micromonosporaceae</taxon>
        <taxon>Micromonospora</taxon>
    </lineage>
</organism>
<keyword evidence="3" id="KW-1185">Reference proteome</keyword>
<dbReference type="AlphaFoldDB" id="A0A1C6T3T5"/>
<dbReference type="InterPro" id="IPR029061">
    <property type="entry name" value="THDP-binding"/>
</dbReference>
<dbReference type="Proteomes" id="UP000199413">
    <property type="component" value="Unassembled WGS sequence"/>
</dbReference>
<dbReference type="Gene3D" id="3.40.50.970">
    <property type="match status" value="1"/>
</dbReference>
<proteinExistence type="predicted"/>
<reference evidence="3" key="1">
    <citation type="submission" date="2016-06" db="EMBL/GenBank/DDBJ databases">
        <authorList>
            <person name="Varghese N."/>
            <person name="Submissions Spin"/>
        </authorList>
    </citation>
    <scope>NUCLEOTIDE SEQUENCE [LARGE SCALE GENOMIC DNA]</scope>
    <source>
        <strain evidence="3">DSM 45431</strain>
    </source>
</reference>
<dbReference type="InterPro" id="IPR012001">
    <property type="entry name" value="Thiamin_PyroP_enz_TPP-bd_dom"/>
</dbReference>
<sequence>MIAAETVVRTPALGVVHVVGVVGSGNFHVTDALVASGARFVAAWDECGAATLADAFRRLGSDNVAVRSVYPQIQEGP</sequence>
<dbReference type="GO" id="GO:0030976">
    <property type="term" value="F:thiamine pyrophosphate binding"/>
    <property type="evidence" value="ECO:0007669"/>
    <property type="project" value="InterPro"/>
</dbReference>
<feature type="domain" description="Thiamine pyrophosphate enzyme N-terminal TPP-binding" evidence="1">
    <location>
        <begin position="12"/>
        <end position="66"/>
    </location>
</feature>
<evidence type="ECO:0000259" key="1">
    <source>
        <dbReference type="Pfam" id="PF02776"/>
    </source>
</evidence>
<dbReference type="STRING" id="568872.GA0070624_5564"/>
<evidence type="ECO:0000313" key="3">
    <source>
        <dbReference type="Proteomes" id="UP000199413"/>
    </source>
</evidence>
<protein>
    <submittedName>
        <fullName evidence="2">Thiamine pyrophosphate enzyme, N-terminal TPP binding domain</fullName>
    </submittedName>
</protein>
<evidence type="ECO:0000313" key="2">
    <source>
        <dbReference type="EMBL" id="SCL36480.1"/>
    </source>
</evidence>
<name>A0A1C6T3T5_9ACTN</name>
<dbReference type="Pfam" id="PF02776">
    <property type="entry name" value="TPP_enzyme_N"/>
    <property type="match status" value="1"/>
</dbReference>
<dbReference type="OrthoDB" id="3203527at2"/>
<dbReference type="EMBL" id="FMHV01000002">
    <property type="protein sequence ID" value="SCL36480.1"/>
    <property type="molecule type" value="Genomic_DNA"/>
</dbReference>
<gene>
    <name evidence="2" type="ORF">GA0070624_5564</name>
</gene>
<dbReference type="RefSeq" id="WP_091345785.1">
    <property type="nucleotide sequence ID" value="NZ_FMHV01000002.1"/>
</dbReference>
<dbReference type="SUPFAM" id="SSF52518">
    <property type="entry name" value="Thiamin diphosphate-binding fold (THDP-binding)"/>
    <property type="match status" value="1"/>
</dbReference>
<accession>A0A1C6T3T5</accession>
<dbReference type="GO" id="GO:0000287">
    <property type="term" value="F:magnesium ion binding"/>
    <property type="evidence" value="ECO:0007669"/>
    <property type="project" value="UniProtKB-ARBA"/>
</dbReference>